<comment type="caution">
    <text evidence="3">The sequence shown here is derived from an EMBL/GenBank/DDBJ whole genome shotgun (WGS) entry which is preliminary data.</text>
</comment>
<dbReference type="AlphaFoldDB" id="A0AAV9JFI9"/>
<gene>
    <name evidence="3" type="ORF">LTR36_004768</name>
</gene>
<feature type="transmembrane region" description="Helical" evidence="2">
    <location>
        <begin position="752"/>
        <end position="771"/>
    </location>
</feature>
<keyword evidence="4" id="KW-1185">Reference proteome</keyword>
<feature type="compositionally biased region" description="Polar residues" evidence="1">
    <location>
        <begin position="92"/>
        <end position="106"/>
    </location>
</feature>
<evidence type="ECO:0000313" key="3">
    <source>
        <dbReference type="EMBL" id="KAK4543994.1"/>
    </source>
</evidence>
<feature type="region of interest" description="Disordered" evidence="1">
    <location>
        <begin position="92"/>
        <end position="112"/>
    </location>
</feature>
<proteinExistence type="predicted"/>
<feature type="region of interest" description="Disordered" evidence="1">
    <location>
        <begin position="362"/>
        <end position="408"/>
    </location>
</feature>
<accession>A0AAV9JFI9</accession>
<reference evidence="3 4" key="1">
    <citation type="submission" date="2021-11" db="EMBL/GenBank/DDBJ databases">
        <title>Black yeast isolated from Biological Soil Crust.</title>
        <authorList>
            <person name="Kurbessoian T."/>
        </authorList>
    </citation>
    <scope>NUCLEOTIDE SEQUENCE [LARGE SCALE GENOMIC DNA]</scope>
    <source>
        <strain evidence="3 4">CCFEE 5522</strain>
    </source>
</reference>
<evidence type="ECO:0000256" key="1">
    <source>
        <dbReference type="SAM" id="MobiDB-lite"/>
    </source>
</evidence>
<protein>
    <submittedName>
        <fullName evidence="3">Uncharacterized protein</fullName>
    </submittedName>
</protein>
<keyword evidence="2" id="KW-0472">Membrane</keyword>
<evidence type="ECO:0000256" key="2">
    <source>
        <dbReference type="SAM" id="Phobius"/>
    </source>
</evidence>
<feature type="region of interest" description="Disordered" evidence="1">
    <location>
        <begin position="36"/>
        <end position="67"/>
    </location>
</feature>
<name>A0AAV9JFI9_9PEZI</name>
<organism evidence="3 4">
    <name type="scientific">Oleoguttula mirabilis</name>
    <dbReference type="NCBI Taxonomy" id="1507867"/>
    <lineage>
        <taxon>Eukaryota</taxon>
        <taxon>Fungi</taxon>
        <taxon>Dikarya</taxon>
        <taxon>Ascomycota</taxon>
        <taxon>Pezizomycotina</taxon>
        <taxon>Dothideomycetes</taxon>
        <taxon>Dothideomycetidae</taxon>
        <taxon>Mycosphaerellales</taxon>
        <taxon>Teratosphaeriaceae</taxon>
        <taxon>Oleoguttula</taxon>
    </lineage>
</organism>
<keyword evidence="2" id="KW-1133">Transmembrane helix</keyword>
<feature type="transmembrane region" description="Helical" evidence="2">
    <location>
        <begin position="792"/>
        <end position="819"/>
    </location>
</feature>
<keyword evidence="2" id="KW-0812">Transmembrane</keyword>
<sequence>MAESQQSIPPHSDSSRRTRMLLYSNTEDARRNIMRIPGASSQPTIGGNVYQESPLAGKGQDSGLPLSTADLRNLEEGHGADQHDYRQVDQTFGANRESSQYPQSLRSDPFDLSVSDDDDQQFDYIDQLVAAGRGTEYVDNNNNEYIDNNNNEYYNGGGRFAVLDEGADAEATASQRDRDTTIANIVDAYGYSVVPLTPRGRGHAFAVEQSRAVSPVDYDSDRLSAASFVTNPFEGDSEHLPHVLPARPAGPPILPVPPPSAHLPYYHYRDGTELQTSEQTYGVTGELLQITPAARQIASSSYPWPTGGTDISAAAASYPYFPNREENKENIPPDDSGMAMGAVAGIPAAWSNADLPARTRDSFRDRGLTGQPFIRSSTHYNHQAEEDDAWEDTQASDTHPNLANLAGRPSQDSYADLSDDGTGHRLSLVAPQGQPTLRNVTTFAGSPIVRFGNKAHRVLMSGPHEPAQDMTIKRAKQLLKANMMENKLMGTLADGFGALESQATDREQLRRNEAELENIRKRNPSAVKVAVEQVAQETKKRIPRPYRPPYSPNNSFEKIYQLGLRGEVESVNSGRRGLLDGSQSRYHGELVRSDTMNTFMTIPKVPRGVPPVPGLPAEHWSPLPAQPQIAMTPRGRATATPSTHRTVGPDEYEMEPITRCGTSRAAMTSQTQLLPMTLGVRSPAAFDPGRPLTDAEFMEREPNWTMTSSRRHTRLHVGLPVHANGEEPTLINRDDMQTAALLREQKDISRKYYSATIWCPITAMMFGLGFFDGRAKAKSQGRITKMNKSHKFWALYVATPLGVLTCTIFTVVFVVIYIVTHPSIG</sequence>
<dbReference type="EMBL" id="JAVFHQ010000028">
    <property type="protein sequence ID" value="KAK4543994.1"/>
    <property type="molecule type" value="Genomic_DNA"/>
</dbReference>
<evidence type="ECO:0000313" key="4">
    <source>
        <dbReference type="Proteomes" id="UP001324427"/>
    </source>
</evidence>
<feature type="region of interest" description="Disordered" evidence="1">
    <location>
        <begin position="1"/>
        <end position="20"/>
    </location>
</feature>
<dbReference type="Proteomes" id="UP001324427">
    <property type="component" value="Unassembled WGS sequence"/>
</dbReference>